<protein>
    <submittedName>
        <fullName evidence="1">Uncharacterized protein</fullName>
    </submittedName>
</protein>
<gene>
    <name evidence="1" type="ORF">T265_05520</name>
</gene>
<proteinExistence type="predicted"/>
<evidence type="ECO:0000313" key="1">
    <source>
        <dbReference type="EMBL" id="KER27413.1"/>
    </source>
</evidence>
<evidence type="ECO:0000313" key="2">
    <source>
        <dbReference type="Proteomes" id="UP000054324"/>
    </source>
</evidence>
<dbReference type="RefSeq" id="XP_009168818.1">
    <property type="nucleotide sequence ID" value="XM_009170554.1"/>
</dbReference>
<dbReference type="EMBL" id="KL596723">
    <property type="protein sequence ID" value="KER27413.1"/>
    <property type="molecule type" value="Genomic_DNA"/>
</dbReference>
<dbReference type="KEGG" id="ovi:T265_05520"/>
<keyword evidence="2" id="KW-1185">Reference proteome</keyword>
<reference evidence="1 2" key="1">
    <citation type="submission" date="2013-11" db="EMBL/GenBank/DDBJ databases">
        <title>Opisthorchis viverrini - life in the bile duct.</title>
        <authorList>
            <person name="Young N.D."/>
            <person name="Nagarajan N."/>
            <person name="Lin S.J."/>
            <person name="Korhonen P.K."/>
            <person name="Jex A.R."/>
            <person name="Hall R.S."/>
            <person name="Safavi-Hemami H."/>
            <person name="Kaewkong W."/>
            <person name="Bertrand D."/>
            <person name="Gao S."/>
            <person name="Seet Q."/>
            <person name="Wongkham S."/>
            <person name="Teh B.T."/>
            <person name="Wongkham C."/>
            <person name="Intapan P.M."/>
            <person name="Maleewong W."/>
            <person name="Yang X."/>
            <person name="Hu M."/>
            <person name="Wang Z."/>
            <person name="Hofmann A."/>
            <person name="Sternberg P.W."/>
            <person name="Tan P."/>
            <person name="Wang J."/>
            <person name="Gasser R.B."/>
        </authorList>
    </citation>
    <scope>NUCLEOTIDE SEQUENCE [LARGE SCALE GENOMIC DNA]</scope>
</reference>
<dbReference type="AlphaFoldDB" id="A0A074ZJA1"/>
<accession>A0A074ZJA1</accession>
<sequence>MGKVISCQGCHVLLQSHALFSAREYCWGVEINYVHFLHIRSAVTSFRCLATIPPEGSTSAGILPGCPSLDKGSRETRIFREYTLICKLLWFFERPTWNPDESLVCDVLRQLNVLHQVASCFSRYDIRYIAIHVYLCNVLLIRLMKIRRQPTTGFALPLRAHQSFSSSLKPEAGSPEHQTCEHVVISTIIFRKCHRVL</sequence>
<organism evidence="1 2">
    <name type="scientific">Opisthorchis viverrini</name>
    <name type="common">Southeast Asian liver fluke</name>
    <dbReference type="NCBI Taxonomy" id="6198"/>
    <lineage>
        <taxon>Eukaryota</taxon>
        <taxon>Metazoa</taxon>
        <taxon>Spiralia</taxon>
        <taxon>Lophotrochozoa</taxon>
        <taxon>Platyhelminthes</taxon>
        <taxon>Trematoda</taxon>
        <taxon>Digenea</taxon>
        <taxon>Opisthorchiida</taxon>
        <taxon>Opisthorchiata</taxon>
        <taxon>Opisthorchiidae</taxon>
        <taxon>Opisthorchis</taxon>
    </lineage>
</organism>
<dbReference type="OrthoDB" id="73653at2759"/>
<name>A0A074ZJA1_OPIVI</name>
<dbReference type="CTD" id="20319702"/>
<dbReference type="Proteomes" id="UP000054324">
    <property type="component" value="Unassembled WGS sequence"/>
</dbReference>
<dbReference type="GeneID" id="20319702"/>